<dbReference type="OrthoDB" id="9814591at2"/>
<keyword evidence="6 7" id="KW-0961">Cell wall biogenesis/degradation</keyword>
<name>A0A542ZWA1_RARFA</name>
<dbReference type="GO" id="GO:0071555">
    <property type="term" value="P:cell wall organization"/>
    <property type="evidence" value="ECO:0007669"/>
    <property type="project" value="UniProtKB-KW"/>
</dbReference>
<evidence type="ECO:0000256" key="1">
    <source>
        <dbReference type="ARBA" id="ARBA00022475"/>
    </source>
</evidence>
<reference evidence="9 10" key="1">
    <citation type="submission" date="2019-06" db="EMBL/GenBank/DDBJ databases">
        <title>Sequencing the genomes of 1000 actinobacteria strains.</title>
        <authorList>
            <person name="Klenk H.-P."/>
        </authorList>
    </citation>
    <scope>NUCLEOTIDE SEQUENCE [LARGE SCALE GENOMIC DNA]</scope>
    <source>
        <strain evidence="9 10">DSM 4813</strain>
    </source>
</reference>
<dbReference type="PANTHER" id="PTHR30518">
    <property type="entry name" value="ENDOLYTIC MUREIN TRANSGLYCOSYLASE"/>
    <property type="match status" value="1"/>
</dbReference>
<comment type="function">
    <text evidence="7">Functions as a peptidoglycan terminase that cleaves nascent peptidoglycan strands endolytically to terminate their elongation.</text>
</comment>
<evidence type="ECO:0000313" key="10">
    <source>
        <dbReference type="Proteomes" id="UP000315389"/>
    </source>
</evidence>
<keyword evidence="3 7" id="KW-1133">Transmembrane helix</keyword>
<dbReference type="Pfam" id="PF02618">
    <property type="entry name" value="YceG"/>
    <property type="match status" value="1"/>
</dbReference>
<dbReference type="HAMAP" id="MF_02065">
    <property type="entry name" value="MltG"/>
    <property type="match status" value="1"/>
</dbReference>
<dbReference type="Gene3D" id="3.30.1490.480">
    <property type="entry name" value="Endolytic murein transglycosylase"/>
    <property type="match status" value="1"/>
</dbReference>
<comment type="catalytic activity">
    <reaction evidence="7">
        <text>a peptidoglycan chain = a peptidoglycan chain with N-acetyl-1,6-anhydromuramyl-[peptide] at the reducing end + a peptidoglycan chain with N-acetylglucosamine at the non-reducing end.</text>
        <dbReference type="EC" id="4.2.2.29"/>
    </reaction>
</comment>
<keyword evidence="1 7" id="KW-1003">Cell membrane</keyword>
<comment type="similarity">
    <text evidence="7">Belongs to the transglycosylase MltG family.</text>
</comment>
<evidence type="ECO:0000256" key="7">
    <source>
        <dbReference type="HAMAP-Rule" id="MF_02065"/>
    </source>
</evidence>
<protein>
    <recommendedName>
        <fullName evidence="7">Endolytic murein transglycosylase</fullName>
        <ecNumber evidence="7">4.2.2.29</ecNumber>
    </recommendedName>
    <alternativeName>
        <fullName evidence="7">Peptidoglycan lytic transglycosylase</fullName>
    </alternativeName>
    <alternativeName>
        <fullName evidence="7">Peptidoglycan polymerization terminase</fullName>
    </alternativeName>
</protein>
<evidence type="ECO:0000256" key="4">
    <source>
        <dbReference type="ARBA" id="ARBA00023136"/>
    </source>
</evidence>
<dbReference type="EC" id="4.2.2.29" evidence="7"/>
<keyword evidence="5 7" id="KW-0456">Lyase</keyword>
<dbReference type="PANTHER" id="PTHR30518:SF2">
    <property type="entry name" value="ENDOLYTIC MUREIN TRANSGLYCOSYLASE"/>
    <property type="match status" value="1"/>
</dbReference>
<evidence type="ECO:0000256" key="2">
    <source>
        <dbReference type="ARBA" id="ARBA00022692"/>
    </source>
</evidence>
<dbReference type="Proteomes" id="UP000315389">
    <property type="component" value="Unassembled WGS sequence"/>
</dbReference>
<feature type="compositionally biased region" description="Basic and acidic residues" evidence="8">
    <location>
        <begin position="1"/>
        <end position="13"/>
    </location>
</feature>
<dbReference type="EMBL" id="VFOS01000001">
    <property type="protein sequence ID" value="TQL64470.1"/>
    <property type="molecule type" value="Genomic_DNA"/>
</dbReference>
<dbReference type="NCBIfam" id="TIGR00247">
    <property type="entry name" value="endolytic transglycosylase MltG"/>
    <property type="match status" value="1"/>
</dbReference>
<keyword evidence="2 7" id="KW-0812">Transmembrane</keyword>
<evidence type="ECO:0000256" key="6">
    <source>
        <dbReference type="ARBA" id="ARBA00023316"/>
    </source>
</evidence>
<keyword evidence="4 7" id="KW-0472">Membrane</keyword>
<evidence type="ECO:0000256" key="8">
    <source>
        <dbReference type="SAM" id="MobiDB-lite"/>
    </source>
</evidence>
<dbReference type="RefSeq" id="WP_142119451.1">
    <property type="nucleotide sequence ID" value="NZ_BAAASV010000003.1"/>
</dbReference>
<proteinExistence type="inferred from homology"/>
<comment type="caution">
    <text evidence="9">The sequence shown here is derived from an EMBL/GenBank/DDBJ whole genome shotgun (WGS) entry which is preliminary data.</text>
</comment>
<dbReference type="GO" id="GO:0008932">
    <property type="term" value="F:lytic endotransglycosylase activity"/>
    <property type="evidence" value="ECO:0007669"/>
    <property type="project" value="UniProtKB-UniRule"/>
</dbReference>
<evidence type="ECO:0000256" key="5">
    <source>
        <dbReference type="ARBA" id="ARBA00023239"/>
    </source>
</evidence>
<dbReference type="GO" id="GO:0005886">
    <property type="term" value="C:plasma membrane"/>
    <property type="evidence" value="ECO:0007669"/>
    <property type="project" value="UniProtKB-SubCell"/>
</dbReference>
<keyword evidence="10" id="KW-1185">Reference proteome</keyword>
<comment type="subcellular location">
    <subcellularLocation>
        <location evidence="7">Cell membrane</location>
        <topology evidence="7">Single-pass membrane protein</topology>
    </subcellularLocation>
</comment>
<dbReference type="InterPro" id="IPR003770">
    <property type="entry name" value="MLTG-like"/>
</dbReference>
<evidence type="ECO:0000313" key="9">
    <source>
        <dbReference type="EMBL" id="TQL64470.1"/>
    </source>
</evidence>
<gene>
    <name evidence="7" type="primary">mltG</name>
    <name evidence="9" type="ORF">FB461_0974</name>
</gene>
<dbReference type="GO" id="GO:0009252">
    <property type="term" value="P:peptidoglycan biosynthetic process"/>
    <property type="evidence" value="ECO:0007669"/>
    <property type="project" value="UniProtKB-UniRule"/>
</dbReference>
<dbReference type="AlphaFoldDB" id="A0A542ZWA1"/>
<sequence>MNHPTNDLHDLFSAEHPPAPGEEAPHVTTQEYTRRSALRAERRRKAARRRRTMIAILVTVVVVGVGGFVVSSLAGNMFSGLLSSGDKSSKVSDYPGPGSGEVEVSINPGDTGEDIATALRDADVIATRGAYLDVAAGNPGAQSIQPGTYALKTQMRAEDALSTLLNPNNRLDYVITIPEGWTFEQISTKVQSVLGVTPEDISEALSDPSATGLPKAAGGSFEGWLAPGQYVYARDVAIGDVFAEMVARRVKELDDLGVKKSERQDVLIKASILQREGTPAYYNKIARVIENRLKVGQALQMDTTVGYGAGKDVMTLTKADFQDTSNKYNTYVHTGLTPTPITNPSMDAIEATLKPEAGDWMYFVTVNLSTGETKFAVTFNEAQEYVAEYRAWKEENYTPTGESDQ</sequence>
<feature type="transmembrane region" description="Helical" evidence="7">
    <location>
        <begin position="52"/>
        <end position="74"/>
    </location>
</feature>
<feature type="region of interest" description="Disordered" evidence="8">
    <location>
        <begin position="1"/>
        <end position="39"/>
    </location>
</feature>
<feature type="site" description="Important for catalytic activity" evidence="7">
    <location>
        <position position="276"/>
    </location>
</feature>
<organism evidence="9 10">
    <name type="scientific">Rarobacter faecitabidus</name>
    <dbReference type="NCBI Taxonomy" id="13243"/>
    <lineage>
        <taxon>Bacteria</taxon>
        <taxon>Bacillati</taxon>
        <taxon>Actinomycetota</taxon>
        <taxon>Actinomycetes</taxon>
        <taxon>Micrococcales</taxon>
        <taxon>Rarobacteraceae</taxon>
        <taxon>Rarobacter</taxon>
    </lineage>
</organism>
<accession>A0A542ZWA1</accession>
<evidence type="ECO:0000256" key="3">
    <source>
        <dbReference type="ARBA" id="ARBA00022989"/>
    </source>
</evidence>